<organism evidence="2 3">
    <name type="scientific">Streptomyces hygroscopicus</name>
    <dbReference type="NCBI Taxonomy" id="1912"/>
    <lineage>
        <taxon>Bacteria</taxon>
        <taxon>Bacillati</taxon>
        <taxon>Actinomycetota</taxon>
        <taxon>Actinomycetes</taxon>
        <taxon>Kitasatosporales</taxon>
        <taxon>Streptomycetaceae</taxon>
        <taxon>Streptomyces</taxon>
        <taxon>Streptomyces violaceusniger group</taxon>
    </lineage>
</organism>
<reference evidence="2" key="1">
    <citation type="submission" date="2024-05" db="EMBL/GenBank/DDBJ databases">
        <title>Whole genome shotgun sequence of Streptomyces hygroscopicus NBRC 113678.</title>
        <authorList>
            <person name="Komaki H."/>
            <person name="Tamura T."/>
        </authorList>
    </citation>
    <scope>NUCLEOTIDE SEQUENCE</scope>
    <source>
        <strain evidence="2">N11-34</strain>
    </source>
</reference>
<dbReference type="InterPro" id="IPR036291">
    <property type="entry name" value="NAD(P)-bd_dom_sf"/>
</dbReference>
<name>A0ABQ3U7A2_STRHY</name>
<dbReference type="Pfam" id="PF02558">
    <property type="entry name" value="ApbA"/>
    <property type="match status" value="1"/>
</dbReference>
<sequence length="290" mass="31258">MKLLVYGAGVLGSQFAVRMHEAGHDVALLARGGRLSSLREHGVQLAEENSPDIRRVPVPVVDQPADGYDLTTVFVRTHQVDSVLDSLAGVDGDVLFLHNWAAGAEPLGKAIGRERVLLGFPVAAGTMDGDVVRYRRTNFITRRVAMPIGEPDGRATPRVERIVRTFRAAGVNAKAEPQMDAWLKTHAAFEVPLGLAVQAAGSTAALAGDPEAVRHMLRLVRHRFDALPTPPVPRAYAALQKLPEGLLVPLFQRFLRSSTAKNSALNNTTPSTRAELDRLAEQLGALTPAP</sequence>
<dbReference type="Gene3D" id="3.40.50.720">
    <property type="entry name" value="NAD(P)-binding Rossmann-like Domain"/>
    <property type="match status" value="1"/>
</dbReference>
<dbReference type="SUPFAM" id="SSF51735">
    <property type="entry name" value="NAD(P)-binding Rossmann-fold domains"/>
    <property type="match status" value="1"/>
</dbReference>
<keyword evidence="3" id="KW-1185">Reference proteome</keyword>
<dbReference type="Proteomes" id="UP001054854">
    <property type="component" value="Unassembled WGS sequence"/>
</dbReference>
<protein>
    <recommendedName>
        <fullName evidence="1">Ketopantoate reductase N-terminal domain-containing protein</fullName>
    </recommendedName>
</protein>
<accession>A0ABQ3U7A2</accession>
<dbReference type="InterPro" id="IPR013332">
    <property type="entry name" value="KPR_N"/>
</dbReference>
<dbReference type="EMBL" id="BNEK01000005">
    <property type="protein sequence ID" value="GHJ31480.1"/>
    <property type="molecule type" value="Genomic_DNA"/>
</dbReference>
<evidence type="ECO:0000259" key="1">
    <source>
        <dbReference type="Pfam" id="PF02558"/>
    </source>
</evidence>
<feature type="domain" description="Ketopantoate reductase N-terminal" evidence="1">
    <location>
        <begin position="4"/>
        <end position="130"/>
    </location>
</feature>
<gene>
    <name evidence="2" type="ORF">TPA0910_59130</name>
</gene>
<comment type="caution">
    <text evidence="2">The sequence shown here is derived from an EMBL/GenBank/DDBJ whole genome shotgun (WGS) entry which is preliminary data.</text>
</comment>
<evidence type="ECO:0000313" key="2">
    <source>
        <dbReference type="EMBL" id="GHJ31480.1"/>
    </source>
</evidence>
<proteinExistence type="predicted"/>
<evidence type="ECO:0000313" key="3">
    <source>
        <dbReference type="Proteomes" id="UP001054854"/>
    </source>
</evidence>
<dbReference type="RefSeq" id="WP_220046967.1">
    <property type="nucleotide sequence ID" value="NZ_BNEK01000005.1"/>
</dbReference>